<reference evidence="9" key="1">
    <citation type="journal article" date="2019" name="Int. J. Syst. Evol. Microbiol.">
        <title>The Global Catalogue of Microorganisms (GCM) 10K type strain sequencing project: providing services to taxonomists for standard genome sequencing and annotation.</title>
        <authorList>
            <consortium name="The Broad Institute Genomics Platform"/>
            <consortium name="The Broad Institute Genome Sequencing Center for Infectious Disease"/>
            <person name="Wu L."/>
            <person name="Ma J."/>
        </authorList>
    </citation>
    <scope>NUCLEOTIDE SEQUENCE [LARGE SCALE GENOMIC DNA]</scope>
    <source>
        <strain evidence="9">CGMCC 1.10131</strain>
    </source>
</reference>
<dbReference type="NCBIfam" id="TIGR01670">
    <property type="entry name" value="KdsC-phosphatas"/>
    <property type="match status" value="1"/>
</dbReference>
<evidence type="ECO:0000313" key="8">
    <source>
        <dbReference type="EMBL" id="GGA96311.1"/>
    </source>
</evidence>
<comment type="caution">
    <text evidence="8">The sequence shown here is derived from an EMBL/GenBank/DDBJ whole genome shotgun (WGS) entry which is preliminary data.</text>
</comment>
<dbReference type="InterPro" id="IPR050793">
    <property type="entry name" value="CMP-NeuNAc_synthase"/>
</dbReference>
<dbReference type="SFLD" id="SFLDS00003">
    <property type="entry name" value="Haloacid_Dehalogenase"/>
    <property type="match status" value="1"/>
</dbReference>
<evidence type="ECO:0000256" key="7">
    <source>
        <dbReference type="PIRNR" id="PIRNR006118"/>
    </source>
</evidence>
<dbReference type="EC" id="3.1.3.45" evidence="7"/>
<protein>
    <recommendedName>
        <fullName evidence="7">3-deoxy-D-manno-octulosonate 8-phosphate phosphatase KdsC</fullName>
        <ecNumber evidence="7">3.1.3.45</ecNumber>
    </recommendedName>
    <alternativeName>
        <fullName evidence="7">KDO 8-P phosphatase</fullName>
    </alternativeName>
</protein>
<name>A0ABQ1HXD3_9ALTE</name>
<dbReference type="EMBL" id="BMDY01000003">
    <property type="protein sequence ID" value="GGA96311.1"/>
    <property type="molecule type" value="Genomic_DNA"/>
</dbReference>
<comment type="subunit">
    <text evidence="3 7">Homotetramer.</text>
</comment>
<evidence type="ECO:0000313" key="9">
    <source>
        <dbReference type="Proteomes" id="UP000651977"/>
    </source>
</evidence>
<dbReference type="PANTHER" id="PTHR21485:SF3">
    <property type="entry name" value="N-ACYLNEURAMINATE CYTIDYLYLTRANSFERASE"/>
    <property type="match status" value="1"/>
</dbReference>
<dbReference type="SFLD" id="SFLDG01136">
    <property type="entry name" value="C1.6:_Phosphoserine_Phosphatas"/>
    <property type="match status" value="1"/>
</dbReference>
<evidence type="ECO:0000256" key="1">
    <source>
        <dbReference type="ARBA" id="ARBA00001946"/>
    </source>
</evidence>
<comment type="cofactor">
    <cofactor evidence="1 7">
        <name>Mg(2+)</name>
        <dbReference type="ChEBI" id="CHEBI:18420"/>
    </cofactor>
</comment>
<dbReference type="NCBIfam" id="NF007019">
    <property type="entry name" value="PRK09484.1"/>
    <property type="match status" value="1"/>
</dbReference>
<accession>A0ABQ1HXD3</accession>
<keyword evidence="6 7" id="KW-0460">Magnesium</keyword>
<dbReference type="InterPro" id="IPR006549">
    <property type="entry name" value="HAD-SF_hydro_IIIA"/>
</dbReference>
<dbReference type="InterPro" id="IPR036412">
    <property type="entry name" value="HAD-like_sf"/>
</dbReference>
<dbReference type="RefSeq" id="WP_055732828.1">
    <property type="nucleotide sequence ID" value="NZ_BMDY01000003.1"/>
</dbReference>
<dbReference type="Gene3D" id="3.40.50.1000">
    <property type="entry name" value="HAD superfamily/HAD-like"/>
    <property type="match status" value="1"/>
</dbReference>
<dbReference type="NCBIfam" id="TIGR01662">
    <property type="entry name" value="HAD-SF-IIIA"/>
    <property type="match status" value="1"/>
</dbReference>
<dbReference type="SUPFAM" id="SSF56784">
    <property type="entry name" value="HAD-like"/>
    <property type="match status" value="1"/>
</dbReference>
<keyword evidence="4 7" id="KW-0479">Metal-binding</keyword>
<dbReference type="Pfam" id="PF08282">
    <property type="entry name" value="Hydrolase_3"/>
    <property type="match status" value="1"/>
</dbReference>
<proteinExistence type="inferred from homology"/>
<evidence type="ECO:0000256" key="2">
    <source>
        <dbReference type="ARBA" id="ARBA00005893"/>
    </source>
</evidence>
<evidence type="ECO:0000256" key="6">
    <source>
        <dbReference type="ARBA" id="ARBA00022842"/>
    </source>
</evidence>
<dbReference type="Proteomes" id="UP000651977">
    <property type="component" value="Unassembled WGS sequence"/>
</dbReference>
<dbReference type="CDD" id="cd01630">
    <property type="entry name" value="HAD_KDO-like"/>
    <property type="match status" value="1"/>
</dbReference>
<dbReference type="PRINTS" id="PR00119">
    <property type="entry name" value="CATATPASE"/>
</dbReference>
<comment type="similarity">
    <text evidence="2 7">Belongs to the KdsC family.</text>
</comment>
<dbReference type="SFLD" id="SFLDG01138">
    <property type="entry name" value="C1.6.2:_Deoxy-d-mannose-octulo"/>
    <property type="match status" value="1"/>
</dbReference>
<organism evidence="8 9">
    <name type="scientific">Agarivorans gilvus</name>
    <dbReference type="NCBI Taxonomy" id="680279"/>
    <lineage>
        <taxon>Bacteria</taxon>
        <taxon>Pseudomonadati</taxon>
        <taxon>Pseudomonadota</taxon>
        <taxon>Gammaproteobacteria</taxon>
        <taxon>Alteromonadales</taxon>
        <taxon>Alteromonadaceae</taxon>
        <taxon>Agarivorans</taxon>
    </lineage>
</organism>
<keyword evidence="7" id="KW-0448">Lipopolysaccharide biosynthesis</keyword>
<evidence type="ECO:0000256" key="5">
    <source>
        <dbReference type="ARBA" id="ARBA00022801"/>
    </source>
</evidence>
<keyword evidence="5 7" id="KW-0378">Hydrolase</keyword>
<evidence type="ECO:0000256" key="4">
    <source>
        <dbReference type="ARBA" id="ARBA00022723"/>
    </source>
</evidence>
<gene>
    <name evidence="8" type="ORF">GCM10007414_06570</name>
</gene>
<comment type="catalytic activity">
    <reaction evidence="7">
        <text>3-deoxy-alpha-D-manno-2-octulosonate-8-phosphate + H2O = 3-deoxy-alpha-D-manno-oct-2-ulosonate + phosphate</text>
        <dbReference type="Rhea" id="RHEA:11500"/>
        <dbReference type="ChEBI" id="CHEBI:15377"/>
        <dbReference type="ChEBI" id="CHEBI:43474"/>
        <dbReference type="ChEBI" id="CHEBI:85985"/>
        <dbReference type="ChEBI" id="CHEBI:85986"/>
        <dbReference type="EC" id="3.1.3.45"/>
    </reaction>
</comment>
<sequence length="183" mass="19520">MTISTPYGAVSQQNFNAAAAIKLLICDVDGVFSDGRIYMGNDGEELKAFHTLDGFGIKALINSGVEVAVITGRKSKIVEQRMQALGISLLYQGQQDKLAAYNELLQQLKLEAKQVAYIGDDLVDTPVMQTCGLGVAVQTAHPLCKQAADLVTKTAGGYGAVRELCDLILQAQGKLEQAQGMSI</sequence>
<dbReference type="PIRSF" id="PIRSF006118">
    <property type="entry name" value="KDO8-P_Ptase"/>
    <property type="match status" value="1"/>
</dbReference>
<dbReference type="InterPro" id="IPR023214">
    <property type="entry name" value="HAD_sf"/>
</dbReference>
<dbReference type="InterPro" id="IPR010023">
    <property type="entry name" value="KdsC_fam"/>
</dbReference>
<keyword evidence="9" id="KW-1185">Reference proteome</keyword>
<comment type="function">
    <text evidence="7">Catalyzes the hydrolysis of 3-deoxy-D-manno-octulosonate 8-phosphate (KDO 8-P) to 3-deoxy-D-manno-octulosonate (KDO) and inorganic phosphate.</text>
</comment>
<dbReference type="PANTHER" id="PTHR21485">
    <property type="entry name" value="HAD SUPERFAMILY MEMBERS CMAS AND KDSC"/>
    <property type="match status" value="1"/>
</dbReference>
<evidence type="ECO:0000256" key="3">
    <source>
        <dbReference type="ARBA" id="ARBA00011881"/>
    </source>
</evidence>